<feature type="binding site" evidence="12">
    <location>
        <position position="355"/>
    </location>
    <ligand>
        <name>Zn(2+)</name>
        <dbReference type="ChEBI" id="CHEBI:29105"/>
        <note>catalytic</note>
    </ligand>
</feature>
<dbReference type="STRING" id="675511.GCA_000341735_04114"/>
<feature type="active site" description="Proton donor" evidence="11">
    <location>
        <position position="359"/>
    </location>
</feature>
<feature type="transmembrane region" description="Helical" evidence="14">
    <location>
        <begin position="100"/>
        <end position="126"/>
    </location>
</feature>
<evidence type="ECO:0000259" key="15">
    <source>
        <dbReference type="Pfam" id="PF01435"/>
    </source>
</evidence>
<evidence type="ECO:0000256" key="13">
    <source>
        <dbReference type="RuleBase" id="RU003983"/>
    </source>
</evidence>
<evidence type="ECO:0000259" key="16">
    <source>
        <dbReference type="Pfam" id="PF16491"/>
    </source>
</evidence>
<evidence type="ECO:0000256" key="9">
    <source>
        <dbReference type="ARBA" id="ARBA00023049"/>
    </source>
</evidence>
<dbReference type="AlphaFoldDB" id="A0A4P9UQJ9"/>
<comment type="cofactor">
    <cofactor evidence="12 13">
        <name>Zn(2+)</name>
        <dbReference type="ChEBI" id="CHEBI:29105"/>
    </cofactor>
    <text evidence="12 13">Binds 1 zinc ion per subunit.</text>
</comment>
<evidence type="ECO:0000256" key="14">
    <source>
        <dbReference type="SAM" id="Phobius"/>
    </source>
</evidence>
<evidence type="ECO:0000256" key="3">
    <source>
        <dbReference type="ARBA" id="ARBA00022692"/>
    </source>
</evidence>
<dbReference type="GO" id="GO:0046872">
    <property type="term" value="F:metal ion binding"/>
    <property type="evidence" value="ECO:0007669"/>
    <property type="project" value="UniProtKB-KW"/>
</dbReference>
<evidence type="ECO:0000313" key="18">
    <source>
        <dbReference type="Proteomes" id="UP000305881"/>
    </source>
</evidence>
<evidence type="ECO:0000256" key="8">
    <source>
        <dbReference type="ARBA" id="ARBA00022989"/>
    </source>
</evidence>
<keyword evidence="5 13" id="KW-0378">Hydrolase</keyword>
<comment type="subcellular location">
    <subcellularLocation>
        <location evidence="1">Endoplasmic reticulum membrane</location>
        <topology evidence="1">Multi-pass membrane protein</topology>
    </subcellularLocation>
</comment>
<dbReference type="Pfam" id="PF16491">
    <property type="entry name" value="Peptidase_M48_N"/>
    <property type="match status" value="1"/>
</dbReference>
<dbReference type="GO" id="GO:0004222">
    <property type="term" value="F:metalloendopeptidase activity"/>
    <property type="evidence" value="ECO:0007669"/>
    <property type="project" value="InterPro"/>
</dbReference>
<sequence>MNTFTVIFLFALIVSYSIQFWLSMRQSDYVMKHRDAVPDAFKDKVSLEAHQKAADYTIDKGKLGRIDSLIGLVFLLLITLGGGIEYAFNLWSGFELSPILTGLGAVATIILFMTLVEVPTHVYQTFVIEEKYGFNKSTPQQFIKDQLLQLGLMLAIGLPILALILWVMDSIGSLWWLWAWAILISFSLLMSWLFPTVIAPLFNKFTPMEEGSLKQRIQGLLARCGFNSQGIFIMDGSKRSGHGNAYFTGLGNNKRIVFFDTLVNSLEEEELEAVLAHELGHFKCKHVIKMLIASSIMSLISLAILGWLIDKPWFFSGLGVSEASNAAALLLFTLVSPVFTPFMQPISAYFQRKFEFEADDFAAANARADKMISGLVKLYEENASTLTPDPLYSAFHYSHPPAAIRIANLETKLAANG</sequence>
<dbReference type="Gene3D" id="3.30.2010.10">
    <property type="entry name" value="Metalloproteases ('zincins'), catalytic domain"/>
    <property type="match status" value="1"/>
</dbReference>
<feature type="transmembrane region" description="Helical" evidence="14">
    <location>
        <begin position="69"/>
        <end position="88"/>
    </location>
</feature>
<feature type="binding site" evidence="12">
    <location>
        <position position="281"/>
    </location>
    <ligand>
        <name>Zn(2+)</name>
        <dbReference type="ChEBI" id="CHEBI:29105"/>
        <note>catalytic</note>
    </ligand>
</feature>
<proteinExistence type="inferred from homology"/>
<name>A0A4P9UQJ9_METBY</name>
<feature type="transmembrane region" description="Helical" evidence="14">
    <location>
        <begin position="6"/>
        <end position="24"/>
    </location>
</feature>
<evidence type="ECO:0000256" key="6">
    <source>
        <dbReference type="ARBA" id="ARBA00022824"/>
    </source>
</evidence>
<dbReference type="Pfam" id="PF01435">
    <property type="entry name" value="Peptidase_M48"/>
    <property type="match status" value="1"/>
</dbReference>
<keyword evidence="8 14" id="KW-1133">Transmembrane helix</keyword>
<feature type="transmembrane region" description="Helical" evidence="14">
    <location>
        <begin position="147"/>
        <end position="168"/>
    </location>
</feature>
<keyword evidence="7 12" id="KW-0862">Zinc</keyword>
<dbReference type="InterPro" id="IPR027057">
    <property type="entry name" value="CAXX_Prtase_1"/>
</dbReference>
<feature type="transmembrane region" description="Helical" evidence="14">
    <location>
        <begin position="174"/>
        <end position="194"/>
    </location>
</feature>
<feature type="binding site" evidence="12">
    <location>
        <position position="277"/>
    </location>
    <ligand>
        <name>Zn(2+)</name>
        <dbReference type="ChEBI" id="CHEBI:29105"/>
        <note>catalytic</note>
    </ligand>
</feature>
<keyword evidence="2 13" id="KW-0645">Protease</keyword>
<dbReference type="KEGG" id="mbur:EQU24_16705"/>
<dbReference type="GO" id="GO:0071586">
    <property type="term" value="P:CAAX-box protein processing"/>
    <property type="evidence" value="ECO:0007669"/>
    <property type="project" value="InterPro"/>
</dbReference>
<keyword evidence="4 12" id="KW-0479">Metal-binding</keyword>
<accession>A0A4P9UQJ9</accession>
<feature type="domain" description="CAAX prenyl protease 1 N-terminal" evidence="16">
    <location>
        <begin position="28"/>
        <end position="204"/>
    </location>
</feature>
<dbReference type="Proteomes" id="UP000305881">
    <property type="component" value="Chromosome"/>
</dbReference>
<keyword evidence="9 13" id="KW-0482">Metalloprotease</keyword>
<evidence type="ECO:0000256" key="7">
    <source>
        <dbReference type="ARBA" id="ARBA00022833"/>
    </source>
</evidence>
<feature type="active site" evidence="11">
    <location>
        <position position="278"/>
    </location>
</feature>
<feature type="transmembrane region" description="Helical" evidence="14">
    <location>
        <begin position="329"/>
        <end position="350"/>
    </location>
</feature>
<evidence type="ECO:0000256" key="12">
    <source>
        <dbReference type="PIRSR" id="PIRSR627057-2"/>
    </source>
</evidence>
<keyword evidence="6" id="KW-0256">Endoplasmic reticulum</keyword>
<dbReference type="RefSeq" id="WP_017842487.1">
    <property type="nucleotide sequence ID" value="NZ_CP035467.1"/>
</dbReference>
<evidence type="ECO:0000256" key="11">
    <source>
        <dbReference type="PIRSR" id="PIRSR627057-1"/>
    </source>
</evidence>
<gene>
    <name evidence="17" type="ORF">EQU24_16705</name>
</gene>
<evidence type="ECO:0000256" key="4">
    <source>
        <dbReference type="ARBA" id="ARBA00022723"/>
    </source>
</evidence>
<dbReference type="FunFam" id="3.30.2010.10:FF:000002">
    <property type="entry name" value="CAAX prenyl protease"/>
    <property type="match status" value="1"/>
</dbReference>
<keyword evidence="10 14" id="KW-0472">Membrane</keyword>
<feature type="domain" description="Peptidase M48" evidence="15">
    <location>
        <begin position="208"/>
        <end position="411"/>
    </location>
</feature>
<protein>
    <submittedName>
        <fullName evidence="17">M48 family peptidase</fullName>
    </submittedName>
</protein>
<dbReference type="CDD" id="cd07343">
    <property type="entry name" value="M48A_Zmpste24p_like"/>
    <property type="match status" value="1"/>
</dbReference>
<reference evidence="18" key="1">
    <citation type="journal article" date="2019" name="J. Bacteriol.">
        <title>A Mutagenic Screen Identifies a TonB-Dependent Receptor Required for the Lanthanide Metal Switch in the Type I Methanotroph 'Methylotuvimicrobium buryatense' 5GB1C.</title>
        <authorList>
            <person name="Groom J.D."/>
            <person name="Ford S.M."/>
            <person name="Pesesky M.W."/>
            <person name="Lidstrom M.E."/>
        </authorList>
    </citation>
    <scope>NUCLEOTIDE SEQUENCE [LARGE SCALE GENOMIC DNA]</scope>
    <source>
        <strain evidence="18">5GB1C</strain>
    </source>
</reference>
<evidence type="ECO:0000256" key="10">
    <source>
        <dbReference type="ARBA" id="ARBA00023136"/>
    </source>
</evidence>
<dbReference type="OrthoDB" id="9781930at2"/>
<organism evidence="17 18">
    <name type="scientific">Methylotuvimicrobium buryatense</name>
    <name type="common">Methylomicrobium buryatense</name>
    <dbReference type="NCBI Taxonomy" id="95641"/>
    <lineage>
        <taxon>Bacteria</taxon>
        <taxon>Pseudomonadati</taxon>
        <taxon>Pseudomonadota</taxon>
        <taxon>Gammaproteobacteria</taxon>
        <taxon>Methylococcales</taxon>
        <taxon>Methylococcaceae</taxon>
        <taxon>Methylotuvimicrobium</taxon>
    </lineage>
</organism>
<evidence type="ECO:0000256" key="1">
    <source>
        <dbReference type="ARBA" id="ARBA00004477"/>
    </source>
</evidence>
<keyword evidence="18" id="KW-1185">Reference proteome</keyword>
<feature type="transmembrane region" description="Helical" evidence="14">
    <location>
        <begin position="290"/>
        <end position="309"/>
    </location>
</feature>
<comment type="similarity">
    <text evidence="13">Belongs to the peptidase M48 family.</text>
</comment>
<dbReference type="EMBL" id="CP035467">
    <property type="protein sequence ID" value="QCW83698.1"/>
    <property type="molecule type" value="Genomic_DNA"/>
</dbReference>
<dbReference type="PANTHER" id="PTHR10120">
    <property type="entry name" value="CAAX PRENYL PROTEASE 1"/>
    <property type="match status" value="1"/>
</dbReference>
<keyword evidence="3 14" id="KW-0812">Transmembrane</keyword>
<evidence type="ECO:0000256" key="5">
    <source>
        <dbReference type="ARBA" id="ARBA00022801"/>
    </source>
</evidence>
<dbReference type="InterPro" id="IPR001915">
    <property type="entry name" value="Peptidase_M48"/>
</dbReference>
<evidence type="ECO:0000313" key="17">
    <source>
        <dbReference type="EMBL" id="QCW83698.1"/>
    </source>
</evidence>
<dbReference type="InterPro" id="IPR032456">
    <property type="entry name" value="Peptidase_M48_N"/>
</dbReference>
<evidence type="ECO:0000256" key="2">
    <source>
        <dbReference type="ARBA" id="ARBA00022670"/>
    </source>
</evidence>